<gene>
    <name evidence="1" type="ORF">EJF14_30936</name>
</gene>
<dbReference type="EMBL" id="CP038486">
    <property type="protein sequence ID" value="QFZ27942.1"/>
    <property type="molecule type" value="Genomic_DNA"/>
</dbReference>
<reference evidence="2" key="1">
    <citation type="journal article" date="2019" name="MBio">
        <title>Comparative genomics for the elucidation of multidrug resistance (MDR) in Candida lusitaniae.</title>
        <authorList>
            <person name="Kannan A."/>
            <person name="Asner S.A."/>
            <person name="Trachsel E."/>
            <person name="Kelly S."/>
            <person name="Parker J."/>
            <person name="Sanglard D."/>
        </authorList>
    </citation>
    <scope>NUCLEOTIDE SEQUENCE [LARGE SCALE GENOMIC DNA]</scope>
    <source>
        <strain evidence="2">P1</strain>
    </source>
</reference>
<keyword evidence="2" id="KW-1185">Reference proteome</keyword>
<evidence type="ECO:0000313" key="2">
    <source>
        <dbReference type="Proteomes" id="UP000326582"/>
    </source>
</evidence>
<sequence>MLGSIFHCGFAYDRRWKLFRHESVPDASTNTVATTHNKNDKRVHTVHFASSHQFSLGMSEKSNDSHVKPFHNTWLFSEDSFLSKSPSRKQMTLSQDLKVRESIYDFMIRLGSQLKLDGRTILAATIYLNRFYMRVPITTSKYFVACAAITISCKLHDNYRPPDKIAMAGCGIKNPNKNIDQHSQLFWQWRDQLLYREELMLKFLNFELDVELPYDILESLLDKKDESSSNGFFAKLPDILKYTVSKVESVSALPILVSFDTRTLLGTMLVLTVKEAQGKFDEFTSLHMPESFLTETLGVITQETYLCYKYIMHLRAICEDPKLPSHKNVFKKISKLSKEEYLFIATGGDIGGNQQ</sequence>
<evidence type="ECO:0000313" key="1">
    <source>
        <dbReference type="EMBL" id="QFZ27942.1"/>
    </source>
</evidence>
<accession>A0ACD0WKE4</accession>
<proteinExistence type="predicted"/>
<name>A0ACD0WKE4_CLALS</name>
<dbReference type="Proteomes" id="UP000326582">
    <property type="component" value="Chromosome 3"/>
</dbReference>
<organism evidence="1 2">
    <name type="scientific">Clavispora lusitaniae</name>
    <name type="common">Candida lusitaniae</name>
    <dbReference type="NCBI Taxonomy" id="36911"/>
    <lineage>
        <taxon>Eukaryota</taxon>
        <taxon>Fungi</taxon>
        <taxon>Dikarya</taxon>
        <taxon>Ascomycota</taxon>
        <taxon>Saccharomycotina</taxon>
        <taxon>Pichiomycetes</taxon>
        <taxon>Metschnikowiaceae</taxon>
        <taxon>Clavispora</taxon>
    </lineage>
</organism>
<protein>
    <submittedName>
        <fullName evidence="1">Cyclin pch1</fullName>
    </submittedName>
</protein>